<protein>
    <submittedName>
        <fullName evidence="4">ABC transporter ATP-binding protein</fullName>
    </submittedName>
</protein>
<dbReference type="Gene3D" id="3.40.50.300">
    <property type="entry name" value="P-loop containing nucleotide triphosphate hydrolases"/>
    <property type="match status" value="1"/>
</dbReference>
<proteinExistence type="inferred from homology"/>
<feature type="domain" description="ABC transporter" evidence="3">
    <location>
        <begin position="8"/>
        <end position="93"/>
    </location>
</feature>
<dbReference type="Proteomes" id="UP000681027">
    <property type="component" value="Unassembled WGS sequence"/>
</dbReference>
<dbReference type="PROSITE" id="PS00211">
    <property type="entry name" value="ABC_TRANSPORTER_1"/>
    <property type="match status" value="1"/>
</dbReference>
<comment type="caution">
    <text evidence="4">The sequence shown here is derived from an EMBL/GenBank/DDBJ whole genome shotgun (WGS) entry which is preliminary data.</text>
</comment>
<keyword evidence="4" id="KW-0067">ATP-binding</keyword>
<keyword evidence="4" id="KW-0547">Nucleotide-binding</keyword>
<sequence>MRKERFSILRRVGSLVETPSYYGNLTGSENLEIVRRVLGVDKKNIEEVLKLVQLQKVKDRVVKEYSLGMKQRLGIAMALIGNPDLLILDEPTNGLDPAGIQEIRELIKQLSREREMTVLISSHLLSEIDQMATEVGIINQGQLIFQDKMSVLNEERQSSILIRVNELVKARKLLSKEGIVVDINEGQQTLSCEKCKDQFIAYINDILVRNNISVYRIEEKKKSLEDIFLQFTRSKSNDTHSNTIY</sequence>
<keyword evidence="5" id="KW-1185">Reference proteome</keyword>
<comment type="similarity">
    <text evidence="1">Belongs to the ABC transporter superfamily.</text>
</comment>
<evidence type="ECO:0000313" key="4">
    <source>
        <dbReference type="EMBL" id="MBS4193132.1"/>
    </source>
</evidence>
<dbReference type="EMBL" id="JAGYPM010000008">
    <property type="protein sequence ID" value="MBS4193132.1"/>
    <property type="molecule type" value="Genomic_DNA"/>
</dbReference>
<accession>A0ABS5NZ58</accession>
<evidence type="ECO:0000256" key="2">
    <source>
        <dbReference type="ARBA" id="ARBA00022448"/>
    </source>
</evidence>
<name>A0ABS5NZ58_9BACI</name>
<dbReference type="InterPro" id="IPR017871">
    <property type="entry name" value="ABC_transporter-like_CS"/>
</dbReference>
<evidence type="ECO:0000313" key="5">
    <source>
        <dbReference type="Proteomes" id="UP000681027"/>
    </source>
</evidence>
<dbReference type="SUPFAM" id="SSF52540">
    <property type="entry name" value="P-loop containing nucleoside triphosphate hydrolases"/>
    <property type="match status" value="1"/>
</dbReference>
<evidence type="ECO:0000256" key="1">
    <source>
        <dbReference type="ARBA" id="ARBA00005417"/>
    </source>
</evidence>
<dbReference type="PANTHER" id="PTHR43335">
    <property type="entry name" value="ABC TRANSPORTER, ATP-BINDING PROTEIN"/>
    <property type="match status" value="1"/>
</dbReference>
<dbReference type="InterPro" id="IPR003439">
    <property type="entry name" value="ABC_transporter-like_ATP-bd"/>
</dbReference>
<dbReference type="PANTHER" id="PTHR43335:SF4">
    <property type="entry name" value="ABC TRANSPORTER, ATP-BINDING PROTEIN"/>
    <property type="match status" value="1"/>
</dbReference>
<dbReference type="GO" id="GO:0005524">
    <property type="term" value="F:ATP binding"/>
    <property type="evidence" value="ECO:0007669"/>
    <property type="project" value="UniProtKB-KW"/>
</dbReference>
<organism evidence="4 5">
    <name type="scientific">Cytobacillus citreus</name>
    <dbReference type="NCBI Taxonomy" id="2833586"/>
    <lineage>
        <taxon>Bacteria</taxon>
        <taxon>Bacillati</taxon>
        <taxon>Bacillota</taxon>
        <taxon>Bacilli</taxon>
        <taxon>Bacillales</taxon>
        <taxon>Bacillaceae</taxon>
        <taxon>Cytobacillus</taxon>
    </lineage>
</organism>
<keyword evidence="2" id="KW-0813">Transport</keyword>
<gene>
    <name evidence="4" type="ORF">KHA94_23790</name>
</gene>
<reference evidence="4 5" key="1">
    <citation type="submission" date="2021-05" db="EMBL/GenBank/DDBJ databases">
        <title>Novel Bacillus species.</title>
        <authorList>
            <person name="Liu G."/>
        </authorList>
    </citation>
    <scope>NUCLEOTIDE SEQUENCE [LARGE SCALE GENOMIC DNA]</scope>
    <source>
        <strain evidence="4 5">FJAT-49705</strain>
    </source>
</reference>
<evidence type="ECO:0000259" key="3">
    <source>
        <dbReference type="Pfam" id="PF00005"/>
    </source>
</evidence>
<dbReference type="Pfam" id="PF00005">
    <property type="entry name" value="ABC_tran"/>
    <property type="match status" value="1"/>
</dbReference>
<dbReference type="InterPro" id="IPR027417">
    <property type="entry name" value="P-loop_NTPase"/>
</dbReference>